<dbReference type="Gene3D" id="3.40.50.300">
    <property type="entry name" value="P-loop containing nucleotide triphosphate hydrolases"/>
    <property type="match status" value="1"/>
</dbReference>
<reference evidence="2 3" key="1">
    <citation type="journal article" date="2018" name="PLoS Genet.">
        <title>Population sequencing reveals clonal diversity and ancestral inbreeding in the grapevine cultivar Chardonnay.</title>
        <authorList>
            <person name="Roach M.J."/>
            <person name="Johnson D.L."/>
            <person name="Bohlmann J."/>
            <person name="van Vuuren H.J."/>
            <person name="Jones S.J."/>
            <person name="Pretorius I.S."/>
            <person name="Schmidt S.A."/>
            <person name="Borneman A.R."/>
        </authorList>
    </citation>
    <scope>NUCLEOTIDE SEQUENCE [LARGE SCALE GENOMIC DNA]</scope>
    <source>
        <strain evidence="3">cv. Chardonnay</strain>
        <tissue evidence="2">Leaf</tissue>
    </source>
</reference>
<dbReference type="Proteomes" id="UP000288805">
    <property type="component" value="Unassembled WGS sequence"/>
</dbReference>
<dbReference type="Pfam" id="PF13238">
    <property type="entry name" value="AAA_18"/>
    <property type="match status" value="1"/>
</dbReference>
<evidence type="ECO:0000313" key="2">
    <source>
        <dbReference type="EMBL" id="RVW71771.1"/>
    </source>
</evidence>
<organism evidence="2 3">
    <name type="scientific">Vitis vinifera</name>
    <name type="common">Grape</name>
    <dbReference type="NCBI Taxonomy" id="29760"/>
    <lineage>
        <taxon>Eukaryota</taxon>
        <taxon>Viridiplantae</taxon>
        <taxon>Streptophyta</taxon>
        <taxon>Embryophyta</taxon>
        <taxon>Tracheophyta</taxon>
        <taxon>Spermatophyta</taxon>
        <taxon>Magnoliopsida</taxon>
        <taxon>eudicotyledons</taxon>
        <taxon>Gunneridae</taxon>
        <taxon>Pentapetalae</taxon>
        <taxon>rosids</taxon>
        <taxon>Vitales</taxon>
        <taxon>Vitaceae</taxon>
        <taxon>Viteae</taxon>
        <taxon>Vitis</taxon>
    </lineage>
</organism>
<evidence type="ECO:0000313" key="3">
    <source>
        <dbReference type="Proteomes" id="UP000288805"/>
    </source>
</evidence>
<sequence>MIPSNRFHHQRVPLVILVCGTACVGKSTIATQLAQRLNLPNVLQTDMVYELLRTSTDAPLASTPVWAREFSSSEELITEFCRQCRIVRKGLAGDLKKAMKDGKPIIIEGIHLDPSIYLMDDDSKLSTNMTTKVEEPNSLSVKSDDNTAKVMENNFENACARQSKNSNDASENTKAEDKISADQVDKVSDFLESINLTGHVSKNKGEAVKDPETDTNPPAGKEKSVAEPIIVPIVLKMAEFDISILSSMRTHPSISFSSLGMEGDGRMPIQIERWDAVQFLIFPEMQKLVSLWFSRSLCMK</sequence>
<gene>
    <name evidence="2" type="primary">pgk2</name>
    <name evidence="2" type="ORF">CK203_055214</name>
</gene>
<feature type="region of interest" description="Disordered" evidence="1">
    <location>
        <begin position="201"/>
        <end position="222"/>
    </location>
</feature>
<dbReference type="EMBL" id="QGNW01000430">
    <property type="protein sequence ID" value="RVW71771.1"/>
    <property type="molecule type" value="Genomic_DNA"/>
</dbReference>
<comment type="caution">
    <text evidence="2">The sequence shown here is derived from an EMBL/GenBank/DDBJ whole genome shotgun (WGS) entry which is preliminary data.</text>
</comment>
<keyword evidence="2" id="KW-0418">Kinase</keyword>
<feature type="compositionally biased region" description="Basic and acidic residues" evidence="1">
    <location>
        <begin position="171"/>
        <end position="180"/>
    </location>
</feature>
<dbReference type="OrthoDB" id="271259at2759"/>
<dbReference type="InterPro" id="IPR027417">
    <property type="entry name" value="P-loop_NTPase"/>
</dbReference>
<feature type="region of interest" description="Disordered" evidence="1">
    <location>
        <begin position="160"/>
        <end position="180"/>
    </location>
</feature>
<dbReference type="PANTHER" id="PTHR33477">
    <property type="entry name" value="P-LOOP NTPASE DOMAIN-CONTAINING PROTEIN LPA1 HOMOLOG 1"/>
    <property type="match status" value="1"/>
</dbReference>
<protein>
    <submittedName>
        <fullName evidence="2">2-phosphoglycerate kinase</fullName>
    </submittedName>
</protein>
<dbReference type="GO" id="GO:0016301">
    <property type="term" value="F:kinase activity"/>
    <property type="evidence" value="ECO:0007669"/>
    <property type="project" value="UniProtKB-KW"/>
</dbReference>
<feature type="compositionally biased region" description="Basic and acidic residues" evidence="1">
    <location>
        <begin position="203"/>
        <end position="212"/>
    </location>
</feature>
<proteinExistence type="predicted"/>
<keyword evidence="2" id="KW-0808">Transferase</keyword>
<accession>A0A438GHV2</accession>
<name>A0A438GHV2_VITVI</name>
<dbReference type="PANTHER" id="PTHR33477:SF2">
    <property type="entry name" value="2-PHOSPHOGLYCERATE KINASE"/>
    <property type="match status" value="1"/>
</dbReference>
<dbReference type="AlphaFoldDB" id="A0A438GHV2"/>
<feature type="compositionally biased region" description="Polar residues" evidence="1">
    <location>
        <begin position="160"/>
        <end position="170"/>
    </location>
</feature>
<evidence type="ECO:0000256" key="1">
    <source>
        <dbReference type="SAM" id="MobiDB-lite"/>
    </source>
</evidence>
<dbReference type="SUPFAM" id="SSF52540">
    <property type="entry name" value="P-loop containing nucleoside triphosphate hydrolases"/>
    <property type="match status" value="1"/>
</dbReference>